<reference evidence="2" key="1">
    <citation type="submission" date="2014-12" db="EMBL/GenBank/DDBJ databases">
        <title>Insight into the proteome of Arion vulgaris.</title>
        <authorList>
            <person name="Aradska J."/>
            <person name="Bulat T."/>
            <person name="Smidak R."/>
            <person name="Sarate P."/>
            <person name="Gangsoo J."/>
            <person name="Sialana F."/>
            <person name="Bilban M."/>
            <person name="Lubec G."/>
        </authorList>
    </citation>
    <scope>NUCLEOTIDE SEQUENCE</scope>
    <source>
        <tissue evidence="2">Skin</tissue>
    </source>
</reference>
<feature type="non-terminal residue" evidence="2">
    <location>
        <position position="1"/>
    </location>
</feature>
<sequence>SLSSPQNHLDVKELNMNGREPSRSPKYRRRHIHQRRGTKPSPGNYDRNVQS</sequence>
<dbReference type="AlphaFoldDB" id="A0A0B6Z3J3"/>
<name>A0A0B6Z3J3_9EUPU</name>
<evidence type="ECO:0000256" key="1">
    <source>
        <dbReference type="SAM" id="MobiDB-lite"/>
    </source>
</evidence>
<evidence type="ECO:0000313" key="2">
    <source>
        <dbReference type="EMBL" id="CEK62446.1"/>
    </source>
</evidence>
<gene>
    <name evidence="2" type="primary">ORF45185</name>
</gene>
<proteinExistence type="predicted"/>
<accession>A0A0B6Z3J3</accession>
<dbReference type="EMBL" id="HACG01015581">
    <property type="protein sequence ID" value="CEK62446.1"/>
    <property type="molecule type" value="Transcribed_RNA"/>
</dbReference>
<feature type="compositionally biased region" description="Basic residues" evidence="1">
    <location>
        <begin position="25"/>
        <end position="38"/>
    </location>
</feature>
<organism evidence="2">
    <name type="scientific">Arion vulgaris</name>
    <dbReference type="NCBI Taxonomy" id="1028688"/>
    <lineage>
        <taxon>Eukaryota</taxon>
        <taxon>Metazoa</taxon>
        <taxon>Spiralia</taxon>
        <taxon>Lophotrochozoa</taxon>
        <taxon>Mollusca</taxon>
        <taxon>Gastropoda</taxon>
        <taxon>Heterobranchia</taxon>
        <taxon>Euthyneura</taxon>
        <taxon>Panpulmonata</taxon>
        <taxon>Eupulmonata</taxon>
        <taxon>Stylommatophora</taxon>
        <taxon>Helicina</taxon>
        <taxon>Arionoidea</taxon>
        <taxon>Arionidae</taxon>
        <taxon>Arion</taxon>
    </lineage>
</organism>
<protein>
    <submittedName>
        <fullName evidence="2">Uncharacterized protein</fullName>
    </submittedName>
</protein>
<feature type="region of interest" description="Disordered" evidence="1">
    <location>
        <begin position="1"/>
        <end position="51"/>
    </location>
</feature>